<feature type="region of interest" description="Disordered" evidence="1">
    <location>
        <begin position="1"/>
        <end position="28"/>
    </location>
</feature>
<reference evidence="3 4" key="1">
    <citation type="submission" date="2023-01" db="EMBL/GenBank/DDBJ databases">
        <title>Novel diversity within Roseofilum (Cyanobacteria; Desertifilaceae) from marine benthic mats with descriptions of four novel species.</title>
        <authorList>
            <person name="Wang Y."/>
            <person name="Berthold D.E."/>
            <person name="Hu J."/>
            <person name="Lefler F.W."/>
            <person name="Laughinghouse H.D. IV."/>
        </authorList>
    </citation>
    <scope>NUCLEOTIDE SEQUENCE [LARGE SCALE GENOMIC DNA]</scope>
    <source>
        <strain evidence="3 4">BLCC-M143</strain>
    </source>
</reference>
<keyword evidence="2" id="KW-1133">Transmembrane helix</keyword>
<dbReference type="Proteomes" id="UP001232992">
    <property type="component" value="Unassembled WGS sequence"/>
</dbReference>
<dbReference type="RefSeq" id="WP_283756310.1">
    <property type="nucleotide sequence ID" value="NZ_JAQOSQ010000001.1"/>
</dbReference>
<keyword evidence="4" id="KW-1185">Reference proteome</keyword>
<sequence>MSDSQEDTSVSEPTSSAETASDEPAPSSSRWAIAFPPGMLAGFGFAIVFLLLQFPWLDSLVWGLVGGISSWWIETSWNTGDDANSKFRSLPANTGIDRKSLARNRTRGERWEKR</sequence>
<evidence type="ECO:0000256" key="2">
    <source>
        <dbReference type="SAM" id="Phobius"/>
    </source>
</evidence>
<keyword evidence="2" id="KW-0812">Transmembrane</keyword>
<evidence type="ECO:0000313" key="3">
    <source>
        <dbReference type="EMBL" id="MDJ1181655.1"/>
    </source>
</evidence>
<dbReference type="EMBL" id="JAQOSQ010000001">
    <property type="protein sequence ID" value="MDJ1181655.1"/>
    <property type="molecule type" value="Genomic_DNA"/>
</dbReference>
<feature type="compositionally biased region" description="Polar residues" evidence="1">
    <location>
        <begin position="7"/>
        <end position="19"/>
    </location>
</feature>
<evidence type="ECO:0000313" key="4">
    <source>
        <dbReference type="Proteomes" id="UP001232992"/>
    </source>
</evidence>
<proteinExistence type="predicted"/>
<protein>
    <submittedName>
        <fullName evidence="3">Uncharacterized protein</fullName>
    </submittedName>
</protein>
<accession>A0ABT7BRE5</accession>
<gene>
    <name evidence="3" type="ORF">PMH09_00475</name>
</gene>
<feature type="transmembrane region" description="Helical" evidence="2">
    <location>
        <begin position="31"/>
        <end position="52"/>
    </location>
</feature>
<organism evidence="3 4">
    <name type="scientific">Roseofilum casamattae BLCC-M143</name>
    <dbReference type="NCBI Taxonomy" id="3022442"/>
    <lineage>
        <taxon>Bacteria</taxon>
        <taxon>Bacillati</taxon>
        <taxon>Cyanobacteriota</taxon>
        <taxon>Cyanophyceae</taxon>
        <taxon>Desertifilales</taxon>
        <taxon>Desertifilaceae</taxon>
        <taxon>Roseofilum</taxon>
        <taxon>Roseofilum casamattae</taxon>
    </lineage>
</organism>
<comment type="caution">
    <text evidence="3">The sequence shown here is derived from an EMBL/GenBank/DDBJ whole genome shotgun (WGS) entry which is preliminary data.</text>
</comment>
<evidence type="ECO:0000256" key="1">
    <source>
        <dbReference type="SAM" id="MobiDB-lite"/>
    </source>
</evidence>
<keyword evidence="2" id="KW-0472">Membrane</keyword>
<name>A0ABT7BRE5_9CYAN</name>